<evidence type="ECO:0000256" key="2">
    <source>
        <dbReference type="ARBA" id="ARBA00022840"/>
    </source>
</evidence>
<dbReference type="Pfam" id="PF02559">
    <property type="entry name" value="CarD_TRCF_RID"/>
    <property type="match status" value="1"/>
</dbReference>
<dbReference type="GO" id="GO:0006289">
    <property type="term" value="P:nucleotide-excision repair"/>
    <property type="evidence" value="ECO:0007669"/>
    <property type="project" value="InterPro"/>
</dbReference>
<dbReference type="InterPro" id="IPR041471">
    <property type="entry name" value="UvrB_inter"/>
</dbReference>
<dbReference type="SUPFAM" id="SSF52540">
    <property type="entry name" value="P-loop containing nucleoside triphosphate hydrolases"/>
    <property type="match status" value="2"/>
</dbReference>
<evidence type="ECO:0000259" key="3">
    <source>
        <dbReference type="SMART" id="SM01058"/>
    </source>
</evidence>
<keyword evidence="1" id="KW-0547">Nucleotide-binding</keyword>
<dbReference type="Gene3D" id="3.40.50.300">
    <property type="entry name" value="P-loop containing nucleotide triphosphate hydrolases"/>
    <property type="match status" value="2"/>
</dbReference>
<dbReference type="InterPro" id="IPR011545">
    <property type="entry name" value="DEAD/DEAH_box_helicase_dom"/>
</dbReference>
<sequence>MNATDFLHLFQQHPKIKILEEALRQDEKHLHLKGLMGSATAITLAALFDKSGKQQHLVVLPEKEEAAYFYNDLEVLLNDSSLDHNKKRVLFYPTTYKRPYEPEKLDKAYELSRTEVLKRFMSDERKTIVVTYPEALAEKVITKTYLNKNMMKLRQGEEVSPDFMTDLLIEFDFEMVDFVAEPGQFALRGGIVDVFSYSNDHPYRIEFFGDQVESIRTFDPASQLSLQNLNRITLLPNVQDRQLKEERISFLDYLPAKTFWWLTDVELIHNRLVSEYEKALNIFGKTDNDQMLPPEQLFIDGRHFTEKISGLRTLEFAPSSFFYEAKIVLFHQSPQPAFNKKFDLLSENLREKTAEGFQPFILSDNTKQIERLHAIFEEMSQTTASVQFSPVEISLTTGFIDHDLKILCYTDHQLFERYHKFHLRESFGRKEAITIKELYNLSQGDYVTHIDHGVGRFDGLQVIENNGKKQEAIRLIYKNGDLLYVNIHSLHRITKYVGKEGTPPQLHRLGSGVWNRLKNKTKSKVKDIARDLIKLYAQRKAVQGYAFDPDSYMQNELEASFIYEDTPDQLKATRDVKQDMEQEHPMDRLICGDVGFGKTEIAIRAAFKAVADSKQVAVLVPTTILALQHFKTFSGRLKNFPANID</sequence>
<dbReference type="Gene3D" id="3.30.2060.10">
    <property type="entry name" value="Penicillin-binding protein 1b domain"/>
    <property type="match status" value="1"/>
</dbReference>
<dbReference type="Pfam" id="PF17757">
    <property type="entry name" value="UvrB_inter"/>
    <property type="match status" value="1"/>
</dbReference>
<feature type="domain" description="CarD-like/TRCF RNAP-interacting" evidence="3">
    <location>
        <begin position="440"/>
        <end position="537"/>
    </location>
</feature>
<dbReference type="InterPro" id="IPR036101">
    <property type="entry name" value="CarD-like/TRCF_RID_sf"/>
</dbReference>
<dbReference type="GO" id="GO:0005524">
    <property type="term" value="F:ATP binding"/>
    <property type="evidence" value="ECO:0007669"/>
    <property type="project" value="UniProtKB-KW"/>
</dbReference>
<dbReference type="Gene3D" id="2.40.10.170">
    <property type="match status" value="1"/>
</dbReference>
<dbReference type="GO" id="GO:0003677">
    <property type="term" value="F:DNA binding"/>
    <property type="evidence" value="ECO:0007669"/>
    <property type="project" value="InterPro"/>
</dbReference>
<feature type="non-terminal residue" evidence="4">
    <location>
        <position position="645"/>
    </location>
</feature>
<proteinExistence type="predicted"/>
<dbReference type="AlphaFoldDB" id="A0A3B0UXY1"/>
<dbReference type="PANTHER" id="PTHR24029:SF1">
    <property type="entry name" value="TRANSCRIPTION-REPAIR-COUPLING FACTOR"/>
    <property type="match status" value="1"/>
</dbReference>
<dbReference type="GO" id="GO:0009380">
    <property type="term" value="C:excinuclease repair complex"/>
    <property type="evidence" value="ECO:0007669"/>
    <property type="project" value="InterPro"/>
</dbReference>
<organism evidence="4">
    <name type="scientific">hydrothermal vent metagenome</name>
    <dbReference type="NCBI Taxonomy" id="652676"/>
    <lineage>
        <taxon>unclassified sequences</taxon>
        <taxon>metagenomes</taxon>
        <taxon>ecological metagenomes</taxon>
    </lineage>
</organism>
<dbReference type="SMART" id="SM01058">
    <property type="entry name" value="CarD_TRCF"/>
    <property type="match status" value="1"/>
</dbReference>
<accession>A0A3B0UXY1</accession>
<gene>
    <name evidence="4" type="ORF">MNBD_BACTEROID07-615</name>
</gene>
<dbReference type="SUPFAM" id="SSF141259">
    <property type="entry name" value="CarD-like"/>
    <property type="match status" value="1"/>
</dbReference>
<dbReference type="InterPro" id="IPR003711">
    <property type="entry name" value="CarD-like/TRCF_RID"/>
</dbReference>
<reference evidence="4" key="1">
    <citation type="submission" date="2018-06" db="EMBL/GenBank/DDBJ databases">
        <authorList>
            <person name="Zhirakovskaya E."/>
        </authorList>
    </citation>
    <scope>NUCLEOTIDE SEQUENCE</scope>
</reference>
<protein>
    <submittedName>
        <fullName evidence="4">Transcription-repair coupling factor</fullName>
    </submittedName>
</protein>
<name>A0A3B0UXY1_9ZZZZ</name>
<evidence type="ECO:0000256" key="1">
    <source>
        <dbReference type="ARBA" id="ARBA00022741"/>
    </source>
</evidence>
<dbReference type="InterPro" id="IPR004807">
    <property type="entry name" value="UvrB"/>
</dbReference>
<dbReference type="InterPro" id="IPR027417">
    <property type="entry name" value="P-loop_NTPase"/>
</dbReference>
<dbReference type="Pfam" id="PF00270">
    <property type="entry name" value="DEAD"/>
    <property type="match status" value="1"/>
</dbReference>
<dbReference type="EMBL" id="UOET01000367">
    <property type="protein sequence ID" value="VAW29449.1"/>
    <property type="molecule type" value="Genomic_DNA"/>
</dbReference>
<keyword evidence="2" id="KW-0067">ATP-binding</keyword>
<evidence type="ECO:0000313" key="4">
    <source>
        <dbReference type="EMBL" id="VAW29449.1"/>
    </source>
</evidence>
<dbReference type="PANTHER" id="PTHR24029">
    <property type="entry name" value="UVRABC SYSTEM PROTEIN B"/>
    <property type="match status" value="1"/>
</dbReference>
<dbReference type="GO" id="GO:0016887">
    <property type="term" value="F:ATP hydrolysis activity"/>
    <property type="evidence" value="ECO:0007669"/>
    <property type="project" value="InterPro"/>
</dbReference>